<accession>A0A1N7K0Y5</accession>
<evidence type="ECO:0000313" key="2">
    <source>
        <dbReference type="EMBL" id="SIS55104.1"/>
    </source>
</evidence>
<keyword evidence="1" id="KW-0472">Membrane</keyword>
<keyword evidence="3" id="KW-1185">Reference proteome</keyword>
<dbReference type="Proteomes" id="UP000186795">
    <property type="component" value="Unassembled WGS sequence"/>
</dbReference>
<evidence type="ECO:0000313" key="3">
    <source>
        <dbReference type="Proteomes" id="UP000186795"/>
    </source>
</evidence>
<evidence type="ECO:0000256" key="1">
    <source>
        <dbReference type="SAM" id="Phobius"/>
    </source>
</evidence>
<feature type="transmembrane region" description="Helical" evidence="1">
    <location>
        <begin position="76"/>
        <end position="99"/>
    </location>
</feature>
<keyword evidence="1" id="KW-0812">Transmembrane</keyword>
<reference evidence="3" key="1">
    <citation type="submission" date="2017-01" db="EMBL/GenBank/DDBJ databases">
        <authorList>
            <person name="Varghese N."/>
            <person name="Submissions S."/>
        </authorList>
    </citation>
    <scope>NUCLEOTIDE SEQUENCE [LARGE SCALE GENOMIC DNA]</scope>
    <source>
        <strain evidence="3">DSM 45196</strain>
    </source>
</reference>
<dbReference type="EMBL" id="FTOD01000002">
    <property type="protein sequence ID" value="SIS55104.1"/>
    <property type="molecule type" value="Genomic_DNA"/>
</dbReference>
<sequence length="114" mass="13463">MTMYGDRRCNLFTCFFLIWVLLITAITPLYIEEDRHLLKESPILSSLKLGYQVVGNRLKSPVKMKWIKKPVSYVRIYPVILIILTFPTVFVTDLIVIWMKRLFLMPTKFTSTFV</sequence>
<gene>
    <name evidence="2" type="ORF">SAMN05421790_102385</name>
</gene>
<organism evidence="2 3">
    <name type="scientific">Kroppenstedtia eburnea</name>
    <dbReference type="NCBI Taxonomy" id="714067"/>
    <lineage>
        <taxon>Bacteria</taxon>
        <taxon>Bacillati</taxon>
        <taxon>Bacillota</taxon>
        <taxon>Bacilli</taxon>
        <taxon>Bacillales</taxon>
        <taxon>Thermoactinomycetaceae</taxon>
        <taxon>Kroppenstedtia</taxon>
    </lineage>
</organism>
<proteinExistence type="predicted"/>
<name>A0A1N7K0Y5_9BACL</name>
<keyword evidence="1" id="KW-1133">Transmembrane helix</keyword>
<protein>
    <submittedName>
        <fullName evidence="2">Uncharacterized protein</fullName>
    </submittedName>
</protein>
<dbReference type="AlphaFoldDB" id="A0A1N7K0Y5"/>
<feature type="transmembrane region" description="Helical" evidence="1">
    <location>
        <begin position="12"/>
        <end position="31"/>
    </location>
</feature>